<keyword evidence="3" id="KW-1185">Reference proteome</keyword>
<reference evidence="2 3" key="1">
    <citation type="submission" date="2021-06" db="EMBL/GenBank/DDBJ databases">
        <title>Caerostris extrusa draft genome.</title>
        <authorList>
            <person name="Kono N."/>
            <person name="Arakawa K."/>
        </authorList>
    </citation>
    <scope>NUCLEOTIDE SEQUENCE [LARGE SCALE GENOMIC DNA]</scope>
</reference>
<keyword evidence="1" id="KW-0472">Membrane</keyword>
<evidence type="ECO:0000256" key="1">
    <source>
        <dbReference type="SAM" id="Phobius"/>
    </source>
</evidence>
<gene>
    <name evidence="2" type="ORF">CEXT_620301</name>
</gene>
<protein>
    <submittedName>
        <fullName evidence="2">Uncharacterized protein</fullName>
    </submittedName>
</protein>
<dbReference type="EMBL" id="BPLR01016772">
    <property type="protein sequence ID" value="GIY86287.1"/>
    <property type="molecule type" value="Genomic_DNA"/>
</dbReference>
<keyword evidence="1" id="KW-1133">Transmembrane helix</keyword>
<feature type="transmembrane region" description="Helical" evidence="1">
    <location>
        <begin position="95"/>
        <end position="128"/>
    </location>
</feature>
<dbReference type="AlphaFoldDB" id="A0AAV4WTU4"/>
<keyword evidence="1" id="KW-0812">Transmembrane</keyword>
<comment type="caution">
    <text evidence="2">The sequence shown here is derived from an EMBL/GenBank/DDBJ whole genome shotgun (WGS) entry which is preliminary data.</text>
</comment>
<name>A0AAV4WTU4_CAEEX</name>
<evidence type="ECO:0000313" key="2">
    <source>
        <dbReference type="EMBL" id="GIY86287.1"/>
    </source>
</evidence>
<accession>A0AAV4WTU4</accession>
<proteinExistence type="predicted"/>
<sequence length="137" mass="15690">MQISIYTLFNARPVDFLSIWSTVTKKRIHFHRKRGRNASSRISLITSSGGGGGEIWKLYRFDASVLSAEEISVASWRRKMTLVGRFKKLKDEVCFFFYFGFSVASMVGSFLGYCNQLNLSIFAFLVLWMANSKENMS</sequence>
<organism evidence="2 3">
    <name type="scientific">Caerostris extrusa</name>
    <name type="common">Bark spider</name>
    <name type="synonym">Caerostris bankana</name>
    <dbReference type="NCBI Taxonomy" id="172846"/>
    <lineage>
        <taxon>Eukaryota</taxon>
        <taxon>Metazoa</taxon>
        <taxon>Ecdysozoa</taxon>
        <taxon>Arthropoda</taxon>
        <taxon>Chelicerata</taxon>
        <taxon>Arachnida</taxon>
        <taxon>Araneae</taxon>
        <taxon>Araneomorphae</taxon>
        <taxon>Entelegynae</taxon>
        <taxon>Araneoidea</taxon>
        <taxon>Araneidae</taxon>
        <taxon>Caerostris</taxon>
    </lineage>
</organism>
<evidence type="ECO:0000313" key="3">
    <source>
        <dbReference type="Proteomes" id="UP001054945"/>
    </source>
</evidence>
<dbReference type="Proteomes" id="UP001054945">
    <property type="component" value="Unassembled WGS sequence"/>
</dbReference>